<dbReference type="OrthoDB" id="5985073at2759"/>
<evidence type="ECO:0000256" key="1">
    <source>
        <dbReference type="SAM" id="MobiDB-lite"/>
    </source>
</evidence>
<dbReference type="AlphaFoldDB" id="A0A6A5VX43"/>
<accession>A0A6A5VX43</accession>
<dbReference type="EMBL" id="ML977716">
    <property type="protein sequence ID" value="KAF1993268.1"/>
    <property type="molecule type" value="Genomic_DNA"/>
</dbReference>
<gene>
    <name evidence="3" type="ORF">P154DRAFT_82220</name>
</gene>
<keyword evidence="2" id="KW-1133">Transmembrane helix</keyword>
<protein>
    <submittedName>
        <fullName evidence="3">Uncharacterized protein</fullName>
    </submittedName>
</protein>
<feature type="transmembrane region" description="Helical" evidence="2">
    <location>
        <begin position="239"/>
        <end position="262"/>
    </location>
</feature>
<proteinExistence type="predicted"/>
<organism evidence="3 4">
    <name type="scientific">Amniculicola lignicola CBS 123094</name>
    <dbReference type="NCBI Taxonomy" id="1392246"/>
    <lineage>
        <taxon>Eukaryota</taxon>
        <taxon>Fungi</taxon>
        <taxon>Dikarya</taxon>
        <taxon>Ascomycota</taxon>
        <taxon>Pezizomycotina</taxon>
        <taxon>Dothideomycetes</taxon>
        <taxon>Pleosporomycetidae</taxon>
        <taxon>Pleosporales</taxon>
        <taxon>Amniculicolaceae</taxon>
        <taxon>Amniculicola</taxon>
    </lineage>
</organism>
<keyword evidence="2" id="KW-0472">Membrane</keyword>
<evidence type="ECO:0000256" key="2">
    <source>
        <dbReference type="SAM" id="Phobius"/>
    </source>
</evidence>
<feature type="region of interest" description="Disordered" evidence="1">
    <location>
        <begin position="1"/>
        <end position="46"/>
    </location>
</feature>
<sequence>MAVDKKDKLVEREDLTRNSGSTAASSTSQSSSTLPPTKRTTTSTTVPQIAQPAITIPLTTTFTPPASCAQNLLTMLPPPGYFIWANEPVPVANQTSTACYPSEFLRAYQTVQSGSFGSSVVPAMGPLVCPSNYCSMFAGNFNYVACCPSGYLFDPPDTTVDPQRPAYGGTCYSPFAVGSTYTVIAYDENGSTRTAPWVASTTGANAYAHPIDGFASASVTIGCSDHAYRQQAARLSRKAIAAVSIGAVGALASIITVVWFLLRFRRRHRDNHRAPHRYYRQDSQPQLRSPLKIVHVDHDITKSEKPDFQASHVQPSGPFEVSGDSVPELEAGPPGRRAIPSWKARVIGG</sequence>
<evidence type="ECO:0000313" key="4">
    <source>
        <dbReference type="Proteomes" id="UP000799779"/>
    </source>
</evidence>
<feature type="compositionally biased region" description="Low complexity" evidence="1">
    <location>
        <begin position="19"/>
        <end position="46"/>
    </location>
</feature>
<keyword evidence="2" id="KW-0812">Transmembrane</keyword>
<feature type="compositionally biased region" description="Basic and acidic residues" evidence="1">
    <location>
        <begin position="1"/>
        <end position="16"/>
    </location>
</feature>
<evidence type="ECO:0000313" key="3">
    <source>
        <dbReference type="EMBL" id="KAF1993268.1"/>
    </source>
</evidence>
<reference evidence="3" key="1">
    <citation type="journal article" date="2020" name="Stud. Mycol.">
        <title>101 Dothideomycetes genomes: a test case for predicting lifestyles and emergence of pathogens.</title>
        <authorList>
            <person name="Haridas S."/>
            <person name="Albert R."/>
            <person name="Binder M."/>
            <person name="Bloem J."/>
            <person name="Labutti K."/>
            <person name="Salamov A."/>
            <person name="Andreopoulos B."/>
            <person name="Baker S."/>
            <person name="Barry K."/>
            <person name="Bills G."/>
            <person name="Bluhm B."/>
            <person name="Cannon C."/>
            <person name="Castanera R."/>
            <person name="Culley D."/>
            <person name="Daum C."/>
            <person name="Ezra D."/>
            <person name="Gonzalez J."/>
            <person name="Henrissat B."/>
            <person name="Kuo A."/>
            <person name="Liang C."/>
            <person name="Lipzen A."/>
            <person name="Lutzoni F."/>
            <person name="Magnuson J."/>
            <person name="Mondo S."/>
            <person name="Nolan M."/>
            <person name="Ohm R."/>
            <person name="Pangilinan J."/>
            <person name="Park H.-J."/>
            <person name="Ramirez L."/>
            <person name="Alfaro M."/>
            <person name="Sun H."/>
            <person name="Tritt A."/>
            <person name="Yoshinaga Y."/>
            <person name="Zwiers L.-H."/>
            <person name="Turgeon B."/>
            <person name="Goodwin S."/>
            <person name="Spatafora J."/>
            <person name="Crous P."/>
            <person name="Grigoriev I."/>
        </authorList>
    </citation>
    <scope>NUCLEOTIDE SEQUENCE</scope>
    <source>
        <strain evidence="3">CBS 123094</strain>
    </source>
</reference>
<name>A0A6A5VX43_9PLEO</name>
<feature type="region of interest" description="Disordered" evidence="1">
    <location>
        <begin position="304"/>
        <end position="334"/>
    </location>
</feature>
<dbReference type="Proteomes" id="UP000799779">
    <property type="component" value="Unassembled WGS sequence"/>
</dbReference>
<keyword evidence="4" id="KW-1185">Reference proteome</keyword>